<accession>S7PWT0</accession>
<dbReference type="PANTHER" id="PTHR14060:SF4">
    <property type="entry name" value="T-CELL LEUKEMIA_LYMPHOMA PROTEIN 1A"/>
    <property type="match status" value="1"/>
</dbReference>
<reference evidence="2 3" key="1">
    <citation type="journal article" date="2013" name="Nat. Commun.">
        <title>Genome analysis reveals insights into physiology and longevity of the Brandt's bat Myotis brandtii.</title>
        <authorList>
            <person name="Seim I."/>
            <person name="Fang X."/>
            <person name="Xiong Z."/>
            <person name="Lobanov A.V."/>
            <person name="Huang Z."/>
            <person name="Ma S."/>
            <person name="Feng Y."/>
            <person name="Turanov A.A."/>
            <person name="Zhu Y."/>
            <person name="Lenz T.L."/>
            <person name="Gerashchenko M.V."/>
            <person name="Fan D."/>
            <person name="Hee Yim S."/>
            <person name="Yao X."/>
            <person name="Jordan D."/>
            <person name="Xiong Y."/>
            <person name="Ma Y."/>
            <person name="Lyapunov A.N."/>
            <person name="Chen G."/>
            <person name="Kulakova O.I."/>
            <person name="Sun Y."/>
            <person name="Lee S.G."/>
            <person name="Bronson R.T."/>
            <person name="Moskalev A.A."/>
            <person name="Sunyaev S.R."/>
            <person name="Zhang G."/>
            <person name="Krogh A."/>
            <person name="Wang J."/>
            <person name="Gladyshev V.N."/>
        </authorList>
    </citation>
    <scope>NUCLEOTIDE SEQUENCE [LARGE SCALE GENOMIC DNA]</scope>
</reference>
<sequence>MSELRSKVHLTSHPILLRRGPSGYEDENNRTWLHLIIETEDVLKVLLHQVDIPIEDIALTPSTLTSFTMPLMWTLHSGSQYVDNMYRFWRIVRHIKVDGLEEMILELMDNSLDM</sequence>
<dbReference type="GO" id="GO:0043539">
    <property type="term" value="F:protein serine/threonine kinase activator activity"/>
    <property type="evidence" value="ECO:0007669"/>
    <property type="project" value="InterPro"/>
</dbReference>
<keyword evidence="3" id="KW-1185">Reference proteome</keyword>
<dbReference type="InterPro" id="IPR004832">
    <property type="entry name" value="TCL1_MTCP1"/>
</dbReference>
<comment type="similarity">
    <text evidence="1">Belongs to the TCL1 family.</text>
</comment>
<evidence type="ECO:0000313" key="2">
    <source>
        <dbReference type="EMBL" id="EPQ15378.1"/>
    </source>
</evidence>
<dbReference type="EMBL" id="KE164138">
    <property type="protein sequence ID" value="EPQ15378.1"/>
    <property type="molecule type" value="Genomic_DNA"/>
</dbReference>
<evidence type="ECO:0000313" key="3">
    <source>
        <dbReference type="Proteomes" id="UP000052978"/>
    </source>
</evidence>
<dbReference type="Gene3D" id="2.40.15.10">
    <property type="entry name" value="TCL1/MTCP1"/>
    <property type="match status" value="1"/>
</dbReference>
<proteinExistence type="inferred from homology"/>
<dbReference type="AlphaFoldDB" id="S7PWT0"/>
<dbReference type="Proteomes" id="UP000052978">
    <property type="component" value="Unassembled WGS sequence"/>
</dbReference>
<dbReference type="Pfam" id="PF01840">
    <property type="entry name" value="TCL1_MTCP1"/>
    <property type="match status" value="1"/>
</dbReference>
<evidence type="ECO:0000256" key="1">
    <source>
        <dbReference type="ARBA" id="ARBA00006399"/>
    </source>
</evidence>
<organism evidence="2 3">
    <name type="scientific">Myotis brandtii</name>
    <name type="common">Brandt's bat</name>
    <dbReference type="NCBI Taxonomy" id="109478"/>
    <lineage>
        <taxon>Eukaryota</taxon>
        <taxon>Metazoa</taxon>
        <taxon>Chordata</taxon>
        <taxon>Craniata</taxon>
        <taxon>Vertebrata</taxon>
        <taxon>Euteleostomi</taxon>
        <taxon>Mammalia</taxon>
        <taxon>Eutheria</taxon>
        <taxon>Laurasiatheria</taxon>
        <taxon>Chiroptera</taxon>
        <taxon>Yangochiroptera</taxon>
        <taxon>Vespertilionidae</taxon>
        <taxon>Myotis</taxon>
    </lineage>
</organism>
<protein>
    <submittedName>
        <fullName evidence="2">Protein p13 MTCP-1</fullName>
    </submittedName>
</protein>
<gene>
    <name evidence="2" type="ORF">D623_10000970</name>
</gene>
<dbReference type="SUPFAM" id="SSF50904">
    <property type="entry name" value="Oncogene products"/>
    <property type="match status" value="1"/>
</dbReference>
<name>S7PWT0_MYOBR</name>
<dbReference type="PANTHER" id="PTHR14060">
    <property type="entry name" value="PROTEIN P13 MTCP-1"/>
    <property type="match status" value="1"/>
</dbReference>
<dbReference type="InterPro" id="IPR036672">
    <property type="entry name" value="TCL1_MTCP1_sf"/>
</dbReference>